<proteinExistence type="predicted"/>
<feature type="coiled-coil region" evidence="1">
    <location>
        <begin position="62"/>
        <end position="96"/>
    </location>
</feature>
<dbReference type="VEuPathDB" id="FungiDB:H310_09772"/>
<dbReference type="GeneID" id="20086822"/>
<sequence length="330" mass="38517">MVYDLCLIKPSIERLAQAAKKAQRTSKHLDKARAELHYKAVQLRAQETMLKQAQLNKLYENIEKDLNRNLTKQRELEALETRLREQEVHIAQLQLQSLECASESEANAKAKEALSQREHELDIRQAEMVVMGERLAMQELHLATVERQVDQLEREVQSERERWMRLREEEAAAWRAQKESEAMALEKARDELRQFEQTRHDHLRQLELHLRKIELDQAKSKECVDMQLVALQAQETLLQERQSQVNLQYEDVAAREGRLIALRDEWVAAQDDHTKAANALQLELKARERRLQIFASDAEAQVEVTAMKQKALDVKLRELALREQTLGAKQ</sequence>
<name>A0A024TUD4_9STRA</name>
<dbReference type="OrthoDB" id="10541430at2759"/>
<dbReference type="EMBL" id="KI913974">
    <property type="protein sequence ID" value="ETV96907.1"/>
    <property type="molecule type" value="Genomic_DNA"/>
</dbReference>
<reference evidence="2" key="1">
    <citation type="submission" date="2013-12" db="EMBL/GenBank/DDBJ databases">
        <title>The Genome Sequence of Aphanomyces invadans NJM9701.</title>
        <authorList>
            <consortium name="The Broad Institute Genomics Platform"/>
            <person name="Russ C."/>
            <person name="Tyler B."/>
            <person name="van West P."/>
            <person name="Dieguez-Uribeondo J."/>
            <person name="Young S.K."/>
            <person name="Zeng Q."/>
            <person name="Gargeya S."/>
            <person name="Fitzgerald M."/>
            <person name="Abouelleil A."/>
            <person name="Alvarado L."/>
            <person name="Chapman S.B."/>
            <person name="Gainer-Dewar J."/>
            <person name="Goldberg J."/>
            <person name="Griggs A."/>
            <person name="Gujja S."/>
            <person name="Hansen M."/>
            <person name="Howarth C."/>
            <person name="Imamovic A."/>
            <person name="Ireland A."/>
            <person name="Larimer J."/>
            <person name="McCowan C."/>
            <person name="Murphy C."/>
            <person name="Pearson M."/>
            <person name="Poon T.W."/>
            <person name="Priest M."/>
            <person name="Roberts A."/>
            <person name="Saif S."/>
            <person name="Shea T."/>
            <person name="Sykes S."/>
            <person name="Wortman J."/>
            <person name="Nusbaum C."/>
            <person name="Birren B."/>
        </authorList>
    </citation>
    <scope>NUCLEOTIDE SEQUENCE [LARGE SCALE GENOMIC DNA]</scope>
    <source>
        <strain evidence="2">NJM9701</strain>
    </source>
</reference>
<organism evidence="2">
    <name type="scientific">Aphanomyces invadans</name>
    <dbReference type="NCBI Taxonomy" id="157072"/>
    <lineage>
        <taxon>Eukaryota</taxon>
        <taxon>Sar</taxon>
        <taxon>Stramenopiles</taxon>
        <taxon>Oomycota</taxon>
        <taxon>Saprolegniomycetes</taxon>
        <taxon>Saprolegniales</taxon>
        <taxon>Verrucalvaceae</taxon>
        <taxon>Aphanomyces</taxon>
    </lineage>
</organism>
<dbReference type="AlphaFoldDB" id="A0A024TUD4"/>
<feature type="coiled-coil region" evidence="1">
    <location>
        <begin position="135"/>
        <end position="205"/>
    </location>
</feature>
<evidence type="ECO:0000256" key="1">
    <source>
        <dbReference type="SAM" id="Coils"/>
    </source>
</evidence>
<accession>A0A024TUD4</accession>
<protein>
    <submittedName>
        <fullName evidence="2">Uncharacterized protein</fullName>
    </submittedName>
</protein>
<keyword evidence="1" id="KW-0175">Coiled coil</keyword>
<gene>
    <name evidence="2" type="ORF">H310_09772</name>
</gene>
<evidence type="ECO:0000313" key="2">
    <source>
        <dbReference type="EMBL" id="ETV96907.1"/>
    </source>
</evidence>
<dbReference type="RefSeq" id="XP_008874153.1">
    <property type="nucleotide sequence ID" value="XM_008875931.1"/>
</dbReference>